<dbReference type="Proteomes" id="UP001183006">
    <property type="component" value="Chromosome"/>
</dbReference>
<reference evidence="2" key="1">
    <citation type="submission" date="2023-08" db="EMBL/GenBank/DDBJ databases">
        <title>Methanolobus mangrovi sp. nov. and Methanolobus sediminis sp. nov, two novel methylotrophic methanogens isolated from mangrove sediments in China.</title>
        <authorList>
            <person name="Zhou J."/>
        </authorList>
    </citation>
    <scope>NUCLEOTIDE SEQUENCE</scope>
    <source>
        <strain evidence="2">FTZ2</strain>
    </source>
</reference>
<dbReference type="GeneID" id="84229425"/>
<name>A0AA51UH37_9EURY</name>
<feature type="transmembrane region" description="Helical" evidence="1">
    <location>
        <begin position="51"/>
        <end position="69"/>
    </location>
</feature>
<keyword evidence="3" id="KW-1185">Reference proteome</keyword>
<dbReference type="RefSeq" id="WP_309309258.1">
    <property type="nucleotide sequence ID" value="NZ_CP133594.1"/>
</dbReference>
<dbReference type="KEGG" id="mmav:RE476_04750"/>
<evidence type="ECO:0000313" key="3">
    <source>
        <dbReference type="Proteomes" id="UP001183006"/>
    </source>
</evidence>
<dbReference type="AlphaFoldDB" id="A0AA51UH37"/>
<protein>
    <submittedName>
        <fullName evidence="2">Uncharacterized protein</fullName>
    </submittedName>
</protein>
<dbReference type="EMBL" id="CP133594">
    <property type="protein sequence ID" value="WMW23142.1"/>
    <property type="molecule type" value="Genomic_DNA"/>
</dbReference>
<accession>A0AA51UH37</accession>
<keyword evidence="1" id="KW-0472">Membrane</keyword>
<evidence type="ECO:0000313" key="2">
    <source>
        <dbReference type="EMBL" id="WMW23142.1"/>
    </source>
</evidence>
<sequence length="76" mass="8510">MTEKNIIPVLNNMPDKNEKENVECNSCGKGSCCGGFGIKAGSEKEVVYRNIFLYLTMGIIIFVTAYLIMKLLTWLT</sequence>
<evidence type="ECO:0000256" key="1">
    <source>
        <dbReference type="SAM" id="Phobius"/>
    </source>
</evidence>
<gene>
    <name evidence="2" type="ORF">RE476_04750</name>
</gene>
<keyword evidence="1" id="KW-1133">Transmembrane helix</keyword>
<organism evidence="2 3">
    <name type="scientific">Methanolobus mangrovi</name>
    <dbReference type="NCBI Taxonomy" id="3072977"/>
    <lineage>
        <taxon>Archaea</taxon>
        <taxon>Methanobacteriati</taxon>
        <taxon>Methanobacteriota</taxon>
        <taxon>Stenosarchaea group</taxon>
        <taxon>Methanomicrobia</taxon>
        <taxon>Methanosarcinales</taxon>
        <taxon>Methanosarcinaceae</taxon>
        <taxon>Methanolobus</taxon>
    </lineage>
</organism>
<proteinExistence type="predicted"/>
<keyword evidence="1" id="KW-0812">Transmembrane</keyword>